<evidence type="ECO:0000313" key="2">
    <source>
        <dbReference type="EMBL" id="CEM22643.1"/>
    </source>
</evidence>
<feature type="region of interest" description="Disordered" evidence="1">
    <location>
        <begin position="120"/>
        <end position="149"/>
    </location>
</feature>
<gene>
    <name evidence="2" type="ORF">Cvel_4120</name>
</gene>
<feature type="compositionally biased region" description="Low complexity" evidence="1">
    <location>
        <begin position="38"/>
        <end position="53"/>
    </location>
</feature>
<feature type="region of interest" description="Disordered" evidence="1">
    <location>
        <begin position="1"/>
        <end position="82"/>
    </location>
</feature>
<organism evidence="2">
    <name type="scientific">Chromera velia CCMP2878</name>
    <dbReference type="NCBI Taxonomy" id="1169474"/>
    <lineage>
        <taxon>Eukaryota</taxon>
        <taxon>Sar</taxon>
        <taxon>Alveolata</taxon>
        <taxon>Colpodellida</taxon>
        <taxon>Chromeraceae</taxon>
        <taxon>Chromera</taxon>
    </lineage>
</organism>
<sequence>MQEKLVTSAKEKKKLQDMRRQGDEELDDAYSLREEASRAQQQQQQRGRSPSRAPTREAPVSSSRGQSHAPPKKGDCPKLTPNCGLEHGSKPKDCFAHDKKCNYQPCGKKGHFEHMCRKKKADEKEGKTGGLGPPPPLLQTEPVRPVSHQSRGVRLLCTGAWGVCWGG</sequence>
<proteinExistence type="predicted"/>
<protein>
    <submittedName>
        <fullName evidence="2">Uncharacterized protein</fullName>
    </submittedName>
</protein>
<dbReference type="AlphaFoldDB" id="A0A0G4G3K9"/>
<feature type="compositionally biased region" description="Basic and acidic residues" evidence="1">
    <location>
        <begin position="14"/>
        <end position="23"/>
    </location>
</feature>
<evidence type="ECO:0000256" key="1">
    <source>
        <dbReference type="SAM" id="MobiDB-lite"/>
    </source>
</evidence>
<name>A0A0G4G3K9_9ALVE</name>
<accession>A0A0G4G3K9</accession>
<dbReference type="EMBL" id="CDMZ01000849">
    <property type="protein sequence ID" value="CEM22643.1"/>
    <property type="molecule type" value="Genomic_DNA"/>
</dbReference>
<dbReference type="VEuPathDB" id="CryptoDB:Cvel_4120"/>
<reference evidence="2" key="1">
    <citation type="submission" date="2014-11" db="EMBL/GenBank/DDBJ databases">
        <authorList>
            <person name="Otto D Thomas"/>
            <person name="Naeem Raeece"/>
        </authorList>
    </citation>
    <scope>NUCLEOTIDE SEQUENCE</scope>
</reference>